<keyword evidence="2" id="KW-0732">Signal</keyword>
<reference evidence="4" key="1">
    <citation type="journal article" date="2019" name="Int. J. Syst. Evol. Microbiol.">
        <title>The Global Catalogue of Microorganisms (GCM) 10K type strain sequencing project: providing services to taxonomists for standard genome sequencing and annotation.</title>
        <authorList>
            <consortium name="The Broad Institute Genomics Platform"/>
            <consortium name="The Broad Institute Genome Sequencing Center for Infectious Disease"/>
            <person name="Wu L."/>
            <person name="Ma J."/>
        </authorList>
    </citation>
    <scope>NUCLEOTIDE SEQUENCE [LARGE SCALE GENOMIC DNA]</scope>
    <source>
        <strain evidence="4">CGMCC 4.1648</strain>
    </source>
</reference>
<evidence type="ECO:0000313" key="4">
    <source>
        <dbReference type="Proteomes" id="UP001595829"/>
    </source>
</evidence>
<feature type="compositionally biased region" description="Low complexity" evidence="1">
    <location>
        <begin position="36"/>
        <end position="54"/>
    </location>
</feature>
<keyword evidence="4" id="KW-1185">Reference proteome</keyword>
<name>A0ABV9XJ85_9ACTN</name>
<evidence type="ECO:0000313" key="3">
    <source>
        <dbReference type="EMBL" id="MFC5025059.1"/>
    </source>
</evidence>
<dbReference type="PROSITE" id="PS51318">
    <property type="entry name" value="TAT"/>
    <property type="match status" value="1"/>
</dbReference>
<organism evidence="3 4">
    <name type="scientific">Streptomyces coeruleoprunus</name>
    <dbReference type="NCBI Taxonomy" id="285563"/>
    <lineage>
        <taxon>Bacteria</taxon>
        <taxon>Bacillati</taxon>
        <taxon>Actinomycetota</taxon>
        <taxon>Actinomycetes</taxon>
        <taxon>Kitasatosporales</taxon>
        <taxon>Streptomycetaceae</taxon>
        <taxon>Streptomyces</taxon>
    </lineage>
</organism>
<dbReference type="EMBL" id="JBHSJD010000017">
    <property type="protein sequence ID" value="MFC5025059.1"/>
    <property type="molecule type" value="Genomic_DNA"/>
</dbReference>
<proteinExistence type="predicted"/>
<dbReference type="InterPro" id="IPR006311">
    <property type="entry name" value="TAT_signal"/>
</dbReference>
<comment type="caution">
    <text evidence="3">The sequence shown here is derived from an EMBL/GenBank/DDBJ whole genome shotgun (WGS) entry which is preliminary data.</text>
</comment>
<feature type="chain" id="PRO_5047539844" evidence="2">
    <location>
        <begin position="25"/>
        <end position="854"/>
    </location>
</feature>
<accession>A0ABV9XJ85</accession>
<protein>
    <submittedName>
        <fullName evidence="3">Uncharacterized protein</fullName>
    </submittedName>
</protein>
<evidence type="ECO:0000256" key="2">
    <source>
        <dbReference type="SAM" id="SignalP"/>
    </source>
</evidence>
<sequence length="854" mass="89888">MTSRTFRTALAGAAAGLLAASALAAVPGTAVAAQPAPAAAPAPTDGHAPAPGDGRAALGSARLANGDRLELIPGKATPGFRVLPAAGERPGSYAYTRTGDRLTVQPVDEQRPQAATTVRTGTATTSTAAPRAATATYPVRIQLANAHHFGPIIRVWNRSTWMSYEVNEEQWDSYGTVSLPPGDYVTAGLYSNWQQPSHLLMRTFRVVDRGLTVTLDAATSKETYLSTDEPTARRYSASVSLHTPKGDVIGYVGGWGEKVYVSPGTVPGVSLTVHDVLTRRDDTPNNPSPYRYHLFHRFRDTIPTAPTRLIRTADLAHADTTLRAAGAGDTGWLWNYFAEQSSGTVAAPVRLPSTVREYVMPGMTQGRLLSYDAGGQLTLPNRTLPAGASPAETFGAAPFTLKPFHSPGIVRQGNRLSVYEPYTLSDAAGNPGSGTAGLSHVHDYRLTGTMATAEAKNLDTAVWSTDLPTARGSYTLTHTVRSARRADQLSTAQTIERTFTSDGYLTGRVPVESVDVRLAVDGLDAYNTAGTAPLTVTAVAGSDNESATATLTGLEYSTDDGATWTALPVPGTGDRASAELTVAQDVRYVALRASAKSSDGPTVRHTTKQAFAGPAVTSGVSTGATKISDVVVNGGRVIAPPMYDTADENNPTFKVTYTASDPSGIARTGVVLYLGDPLRPTALLRRAWAPTCTKVDATTSNCVADFWLNARSQLGDNAFAGEWKAAVWAHAADGSGYADVNGAATALILRESRVTIKAPTTPVTAGSLFTVTGIAGIADWSTGRWLALPGKAVRLEYRKPGVSAYSLHTTVTSDATGTVRATPKALYDANWRWLMVRTPGVGAAASPNAFVDVR</sequence>
<dbReference type="Proteomes" id="UP001595829">
    <property type="component" value="Unassembled WGS sequence"/>
</dbReference>
<gene>
    <name evidence="3" type="ORF">ACFPM3_23310</name>
</gene>
<feature type="region of interest" description="Disordered" evidence="1">
    <location>
        <begin position="36"/>
        <end position="58"/>
    </location>
</feature>
<feature type="signal peptide" evidence="2">
    <location>
        <begin position="1"/>
        <end position="24"/>
    </location>
</feature>
<dbReference type="RefSeq" id="WP_345690990.1">
    <property type="nucleotide sequence ID" value="NZ_BAABIT010000001.1"/>
</dbReference>
<evidence type="ECO:0000256" key="1">
    <source>
        <dbReference type="SAM" id="MobiDB-lite"/>
    </source>
</evidence>